<protein>
    <submittedName>
        <fullName evidence="1">Uncharacterized protein</fullName>
    </submittedName>
</protein>
<dbReference type="AlphaFoldDB" id="A0A0L0CL18"/>
<gene>
    <name evidence="1" type="ORF">FF38_07781</name>
</gene>
<evidence type="ECO:0000313" key="1">
    <source>
        <dbReference type="EMBL" id="KNC32946.1"/>
    </source>
</evidence>
<evidence type="ECO:0000313" key="2">
    <source>
        <dbReference type="Proteomes" id="UP000037069"/>
    </source>
</evidence>
<comment type="caution">
    <text evidence="1">The sequence shown here is derived from an EMBL/GenBank/DDBJ whole genome shotgun (WGS) entry which is preliminary data.</text>
</comment>
<accession>A0A0L0CL18</accession>
<keyword evidence="2" id="KW-1185">Reference proteome</keyword>
<dbReference type="OrthoDB" id="16679at2759"/>
<dbReference type="OMA" id="HILNCCE"/>
<dbReference type="EMBL" id="JRES01000254">
    <property type="protein sequence ID" value="KNC32946.1"/>
    <property type="molecule type" value="Genomic_DNA"/>
</dbReference>
<organism evidence="1 2">
    <name type="scientific">Lucilia cuprina</name>
    <name type="common">Green bottle fly</name>
    <name type="synonym">Australian sheep blowfly</name>
    <dbReference type="NCBI Taxonomy" id="7375"/>
    <lineage>
        <taxon>Eukaryota</taxon>
        <taxon>Metazoa</taxon>
        <taxon>Ecdysozoa</taxon>
        <taxon>Arthropoda</taxon>
        <taxon>Hexapoda</taxon>
        <taxon>Insecta</taxon>
        <taxon>Pterygota</taxon>
        <taxon>Neoptera</taxon>
        <taxon>Endopterygota</taxon>
        <taxon>Diptera</taxon>
        <taxon>Brachycera</taxon>
        <taxon>Muscomorpha</taxon>
        <taxon>Oestroidea</taxon>
        <taxon>Calliphoridae</taxon>
        <taxon>Luciliinae</taxon>
        <taxon>Lucilia</taxon>
    </lineage>
</organism>
<reference evidence="1 2" key="1">
    <citation type="journal article" date="2015" name="Nat. Commun.">
        <title>Lucilia cuprina genome unlocks parasitic fly biology to underpin future interventions.</title>
        <authorList>
            <person name="Anstead C.A."/>
            <person name="Korhonen P.K."/>
            <person name="Young N.D."/>
            <person name="Hall R.S."/>
            <person name="Jex A.R."/>
            <person name="Murali S.C."/>
            <person name="Hughes D.S."/>
            <person name="Lee S.F."/>
            <person name="Perry T."/>
            <person name="Stroehlein A.J."/>
            <person name="Ansell B.R."/>
            <person name="Breugelmans B."/>
            <person name="Hofmann A."/>
            <person name="Qu J."/>
            <person name="Dugan S."/>
            <person name="Lee S.L."/>
            <person name="Chao H."/>
            <person name="Dinh H."/>
            <person name="Han Y."/>
            <person name="Doddapaneni H.V."/>
            <person name="Worley K.C."/>
            <person name="Muzny D.M."/>
            <person name="Ioannidis P."/>
            <person name="Waterhouse R.M."/>
            <person name="Zdobnov E.M."/>
            <person name="James P.J."/>
            <person name="Bagnall N.H."/>
            <person name="Kotze A.C."/>
            <person name="Gibbs R.A."/>
            <person name="Richards S."/>
            <person name="Batterham P."/>
            <person name="Gasser R.B."/>
        </authorList>
    </citation>
    <scope>NUCLEOTIDE SEQUENCE [LARGE SCALE GENOMIC DNA]</scope>
    <source>
        <strain evidence="1 2">LS</strain>
        <tissue evidence="1">Full body</tissue>
    </source>
</reference>
<name>A0A0L0CL18_LUCCU</name>
<proteinExistence type="predicted"/>
<sequence>MFLNYFGQPTLLTPSKTYLNFEEFKKAPLLVCHSTALEGKLLPKNYSGNIYAIEKILNAIKQKKYKLNTFHTQTLYPNEVYNINLNGVENLHGVKNIELTAIPWNKENVIYLIKADNITNLLTDIITEDLDVLVQNKILRNSIRSGIDVLYINDGVYHNSAELKTYPSECLLGALVTLVRPRLVQGLFSDEPLPQHILNCCEDKLCAIY</sequence>
<dbReference type="Proteomes" id="UP000037069">
    <property type="component" value="Unassembled WGS sequence"/>
</dbReference>